<name>A5ACS9_VITVI</name>
<accession>A5ACS9</accession>
<feature type="compositionally biased region" description="Basic and acidic residues" evidence="1">
    <location>
        <begin position="469"/>
        <end position="479"/>
    </location>
</feature>
<feature type="domain" description="Retrotransposon gag" evidence="2">
    <location>
        <begin position="89"/>
        <end position="160"/>
    </location>
</feature>
<dbReference type="InterPro" id="IPR005162">
    <property type="entry name" value="Retrotrans_gag_dom"/>
</dbReference>
<feature type="region of interest" description="Disordered" evidence="1">
    <location>
        <begin position="452"/>
        <end position="481"/>
    </location>
</feature>
<proteinExistence type="predicted"/>
<dbReference type="Pfam" id="PF03732">
    <property type="entry name" value="Retrotrans_gag"/>
    <property type="match status" value="1"/>
</dbReference>
<sequence>MASLSVQQLQGMITNTIKAQYGGPSQSTLMYSKPYTKKIDNLRMPMGYQPPKFQSFDGKGNPKQHVAHFVEICNNAGTDDDLLVKQLVRSLRGNAFDWCIDLAPECIDSWDQMECEFLNHFYSTRRTVSMMELTNTKKWKDEPVVNYINRWRSLSLDCKDRLSEGFLYILQGIRSRTFEELATRAHDMELNIANHDAKNDLIIDQQRERHNGKASDKILIKPIQESMTVNVTLARDKKKEGKKVRPIQENERCRFTLKELEEKSHPVEKCFILKNLIMKLVKQGRIHLDLDEVVESNHATVTFGFLDPISLHVPLKKLGACANTIQCESLEPKQTQVSCQDSLLHLCSDNKSMSYEEKGWTLVTRRRPHKKQESHFYPNLPRKEQRKQNIHRYAKKKEENKPKRKQAIVQVGDLLVQKLITPITLEEYFPQEFFNRGMVTSTHMVSYHEILKEDESGKNEENPFGAEPSKTKEDDEIHRNPSLYATKIKGAKRFEDKGHDCATCCANITYTNRDENGVTSNFTTIVFKPRHSSDAP</sequence>
<evidence type="ECO:0000313" key="3">
    <source>
        <dbReference type="EMBL" id="CAN62298.1"/>
    </source>
</evidence>
<dbReference type="AlphaFoldDB" id="A5ACS9"/>
<reference evidence="3" key="1">
    <citation type="journal article" date="2007" name="PLoS ONE">
        <title>The first genome sequence of an elite grapevine cultivar (Pinot noir Vitis vinifera L.): coping with a highly heterozygous genome.</title>
        <authorList>
            <person name="Velasco R."/>
            <person name="Zharkikh A."/>
            <person name="Troggio M."/>
            <person name="Cartwright D.A."/>
            <person name="Cestaro A."/>
            <person name="Pruss D."/>
            <person name="Pindo M."/>
            <person name="FitzGerald L.M."/>
            <person name="Vezzulli S."/>
            <person name="Reid J."/>
            <person name="Malacarne G."/>
            <person name="Iliev D."/>
            <person name="Coppola G."/>
            <person name="Wardell B."/>
            <person name="Micheletti D."/>
            <person name="Macalma T."/>
            <person name="Facci M."/>
            <person name="Mitchell J.T."/>
            <person name="Perazzolli M."/>
            <person name="Eldredge G."/>
            <person name="Gatto P."/>
            <person name="Oyzerski R."/>
            <person name="Moretto M."/>
            <person name="Gutin N."/>
            <person name="Stefanini M."/>
            <person name="Chen Y."/>
            <person name="Segala C."/>
            <person name="Davenport C."/>
            <person name="Dematte L."/>
            <person name="Mraz A."/>
            <person name="Battilana J."/>
            <person name="Stormo K."/>
            <person name="Costa F."/>
            <person name="Tao Q."/>
            <person name="Si-Ammour A."/>
            <person name="Harkins T."/>
            <person name="Lackey A."/>
            <person name="Perbost C."/>
            <person name="Taillon B."/>
            <person name="Stella A."/>
            <person name="Solovyev V."/>
            <person name="Fawcett J.A."/>
            <person name="Sterck L."/>
            <person name="Vandepoele K."/>
            <person name="Grando S.M."/>
            <person name="Toppo S."/>
            <person name="Moser C."/>
            <person name="Lanchbury J."/>
            <person name="Bogden R."/>
            <person name="Skolnick M."/>
            <person name="Sgaramella V."/>
            <person name="Bhatnagar S.K."/>
            <person name="Fontana P."/>
            <person name="Gutin A."/>
            <person name="Van de Peer Y."/>
            <person name="Salamini F."/>
            <person name="Viola R."/>
        </authorList>
    </citation>
    <scope>NUCLEOTIDE SEQUENCE</scope>
</reference>
<evidence type="ECO:0000256" key="1">
    <source>
        <dbReference type="SAM" id="MobiDB-lite"/>
    </source>
</evidence>
<feature type="compositionally biased region" description="Basic and acidic residues" evidence="1">
    <location>
        <begin position="452"/>
        <end position="461"/>
    </location>
</feature>
<evidence type="ECO:0000259" key="2">
    <source>
        <dbReference type="Pfam" id="PF03732"/>
    </source>
</evidence>
<protein>
    <recommendedName>
        <fullName evidence="2">Retrotransposon gag domain-containing protein</fullName>
    </recommendedName>
</protein>
<dbReference type="EMBL" id="AM423348">
    <property type="protein sequence ID" value="CAN62298.1"/>
    <property type="molecule type" value="Genomic_DNA"/>
</dbReference>
<dbReference type="PANTHER" id="PTHR33437">
    <property type="entry name" value="OS06G0361200 PROTEIN"/>
    <property type="match status" value="1"/>
</dbReference>
<dbReference type="PANTHER" id="PTHR33437:SF2">
    <property type="entry name" value="OS06G0361200 PROTEIN"/>
    <property type="match status" value="1"/>
</dbReference>
<gene>
    <name evidence="3" type="ORF">VITISV_020592</name>
</gene>
<organism evidence="3">
    <name type="scientific">Vitis vinifera</name>
    <name type="common">Grape</name>
    <dbReference type="NCBI Taxonomy" id="29760"/>
    <lineage>
        <taxon>Eukaryota</taxon>
        <taxon>Viridiplantae</taxon>
        <taxon>Streptophyta</taxon>
        <taxon>Embryophyta</taxon>
        <taxon>Tracheophyta</taxon>
        <taxon>Spermatophyta</taxon>
        <taxon>Magnoliopsida</taxon>
        <taxon>eudicotyledons</taxon>
        <taxon>Gunneridae</taxon>
        <taxon>Pentapetalae</taxon>
        <taxon>rosids</taxon>
        <taxon>Vitales</taxon>
        <taxon>Vitaceae</taxon>
        <taxon>Viteae</taxon>
        <taxon>Vitis</taxon>
    </lineage>
</organism>